<dbReference type="PIRSF" id="PIRSF036492">
    <property type="entry name" value="ALDH"/>
    <property type="match status" value="1"/>
</dbReference>
<dbReference type="InterPro" id="IPR012394">
    <property type="entry name" value="Aldehyde_DH_NAD(P)"/>
</dbReference>
<feature type="active site" evidence="6">
    <location>
        <position position="214"/>
    </location>
</feature>
<dbReference type="InterPro" id="IPR016162">
    <property type="entry name" value="Ald_DH_N"/>
</dbReference>
<feature type="domain" description="Aldehyde dehydrogenase" evidence="7">
    <location>
        <begin position="9"/>
        <end position="445"/>
    </location>
</feature>
<comment type="similarity">
    <text evidence="1 5">Belongs to the aldehyde dehydrogenase family.</text>
</comment>
<dbReference type="PANTHER" id="PTHR43570">
    <property type="entry name" value="ALDEHYDE DEHYDROGENASE"/>
    <property type="match status" value="1"/>
</dbReference>
<name>A0A9R1WA61_LACSA</name>
<dbReference type="Gene3D" id="3.40.605.10">
    <property type="entry name" value="Aldehyde Dehydrogenase, Chain A, domain 1"/>
    <property type="match status" value="1"/>
</dbReference>
<evidence type="ECO:0000256" key="5">
    <source>
        <dbReference type="PIRNR" id="PIRNR036492"/>
    </source>
</evidence>
<comment type="caution">
    <text evidence="8">The sequence shown here is derived from an EMBL/GenBank/DDBJ whole genome shotgun (WGS) entry which is preliminary data.</text>
</comment>
<dbReference type="Proteomes" id="UP000235145">
    <property type="component" value="Unassembled WGS sequence"/>
</dbReference>
<sequence length="491" mass="54224">MGSLMGDFEEELQEVRDTFNSGKTREISWRKSQLQAILSLLKERESDIFKALNQDLGKHHVEAFRDEIGTVAKSAKYALGNLNKWTASKRVKLPLAAFPGTAKLVHEPLGVVLIISSWNFPFGLSFEPIIGAIAAGNTIILKPSELSPACSSVLVKTIHDYLDNSAIKVIEGGASVGEKLLQHNFDKIFFTGGGRVAQIVMAAAAKNLTPVTLELGGKCPAVVDFISSTWDRKVGSILIAMKRIIWGKFGACGGQACIGIDYILTQKKFAPTLVELLKKYIKKSLGDNPMESNSIAKIINNKHFSRLKGHLDEPLVKSSIVFGGSSNEEKLFIEPTILLDPPLDSAIMTEEIFGPLLPIITLENIEDSIEFIRARPKPLSVYGFTNNEKLQKRMISETSSGSITFNDAIIQYAVDTLPFGGVGGSGFGRYHGKYSFENFSHQKAVMMRGYLIDFGFRYPPWNNKKLQLLKSGLRYDYVKLVFIKIGLIKKA</sequence>
<dbReference type="SUPFAM" id="SSF53720">
    <property type="entry name" value="ALDH-like"/>
    <property type="match status" value="1"/>
</dbReference>
<evidence type="ECO:0000259" key="7">
    <source>
        <dbReference type="Pfam" id="PF00171"/>
    </source>
</evidence>
<dbReference type="GO" id="GO:0004029">
    <property type="term" value="F:aldehyde dehydrogenase (NAD+) activity"/>
    <property type="evidence" value="ECO:0000318"/>
    <property type="project" value="GO_Central"/>
</dbReference>
<feature type="active site" evidence="6">
    <location>
        <position position="257"/>
    </location>
</feature>
<evidence type="ECO:0000256" key="6">
    <source>
        <dbReference type="PIRSR" id="PIRSR036492-1"/>
    </source>
</evidence>
<comment type="catalytic activity">
    <reaction evidence="4">
        <text>an aldehyde + NAD(+) + H2O = a carboxylate + NADH + 2 H(+)</text>
        <dbReference type="Rhea" id="RHEA:16185"/>
        <dbReference type="ChEBI" id="CHEBI:15377"/>
        <dbReference type="ChEBI" id="CHEBI:15378"/>
        <dbReference type="ChEBI" id="CHEBI:17478"/>
        <dbReference type="ChEBI" id="CHEBI:29067"/>
        <dbReference type="ChEBI" id="CHEBI:57540"/>
        <dbReference type="ChEBI" id="CHEBI:57945"/>
        <dbReference type="EC" id="1.2.1.3"/>
    </reaction>
</comment>
<dbReference type="InterPro" id="IPR016163">
    <property type="entry name" value="Ald_DH_C"/>
</dbReference>
<dbReference type="AlphaFoldDB" id="A0A9R1WA61"/>
<dbReference type="Gene3D" id="3.40.309.10">
    <property type="entry name" value="Aldehyde Dehydrogenase, Chain A, domain 2"/>
    <property type="match status" value="1"/>
</dbReference>
<dbReference type="FunFam" id="3.40.309.10:FF:000003">
    <property type="entry name" value="Aldehyde dehydrogenase"/>
    <property type="match status" value="1"/>
</dbReference>
<keyword evidence="3" id="KW-0520">NAD</keyword>
<evidence type="ECO:0000256" key="2">
    <source>
        <dbReference type="ARBA" id="ARBA00023002"/>
    </source>
</evidence>
<gene>
    <name evidence="8" type="ORF">LSAT_V11C200086840</name>
</gene>
<dbReference type="GO" id="GO:0005737">
    <property type="term" value="C:cytoplasm"/>
    <property type="evidence" value="ECO:0000318"/>
    <property type="project" value="GO_Central"/>
</dbReference>
<dbReference type="Pfam" id="PF00171">
    <property type="entry name" value="Aldedh"/>
    <property type="match status" value="1"/>
</dbReference>
<proteinExistence type="inferred from homology"/>
<dbReference type="GO" id="GO:0009737">
    <property type="term" value="P:response to abscisic acid"/>
    <property type="evidence" value="ECO:0007669"/>
    <property type="project" value="UniProtKB-ARBA"/>
</dbReference>
<evidence type="ECO:0000256" key="3">
    <source>
        <dbReference type="ARBA" id="ARBA00023027"/>
    </source>
</evidence>
<keyword evidence="2 5" id="KW-0560">Oxidoreductase</keyword>
<dbReference type="EMBL" id="NBSK02000002">
    <property type="protein sequence ID" value="KAJ0220038.1"/>
    <property type="molecule type" value="Genomic_DNA"/>
</dbReference>
<organism evidence="8 9">
    <name type="scientific">Lactuca sativa</name>
    <name type="common">Garden lettuce</name>
    <dbReference type="NCBI Taxonomy" id="4236"/>
    <lineage>
        <taxon>Eukaryota</taxon>
        <taxon>Viridiplantae</taxon>
        <taxon>Streptophyta</taxon>
        <taxon>Embryophyta</taxon>
        <taxon>Tracheophyta</taxon>
        <taxon>Spermatophyta</taxon>
        <taxon>Magnoliopsida</taxon>
        <taxon>eudicotyledons</taxon>
        <taxon>Gunneridae</taxon>
        <taxon>Pentapetalae</taxon>
        <taxon>asterids</taxon>
        <taxon>campanulids</taxon>
        <taxon>Asterales</taxon>
        <taxon>Asteraceae</taxon>
        <taxon>Cichorioideae</taxon>
        <taxon>Cichorieae</taxon>
        <taxon>Lactucinae</taxon>
        <taxon>Lactuca</taxon>
    </lineage>
</organism>
<reference evidence="8 9" key="1">
    <citation type="journal article" date="2017" name="Nat. Commun.">
        <title>Genome assembly with in vitro proximity ligation data and whole-genome triplication in lettuce.</title>
        <authorList>
            <person name="Reyes-Chin-Wo S."/>
            <person name="Wang Z."/>
            <person name="Yang X."/>
            <person name="Kozik A."/>
            <person name="Arikit S."/>
            <person name="Song C."/>
            <person name="Xia L."/>
            <person name="Froenicke L."/>
            <person name="Lavelle D.O."/>
            <person name="Truco M.J."/>
            <person name="Xia R."/>
            <person name="Zhu S."/>
            <person name="Xu C."/>
            <person name="Xu H."/>
            <person name="Xu X."/>
            <person name="Cox K."/>
            <person name="Korf I."/>
            <person name="Meyers B.C."/>
            <person name="Michelmore R.W."/>
        </authorList>
    </citation>
    <scope>NUCLEOTIDE SEQUENCE [LARGE SCALE GENOMIC DNA]</scope>
    <source>
        <strain evidence="9">cv. Salinas</strain>
        <tissue evidence="8">Seedlings</tissue>
    </source>
</reference>
<evidence type="ECO:0000256" key="1">
    <source>
        <dbReference type="ARBA" id="ARBA00009986"/>
    </source>
</evidence>
<dbReference type="InterPro" id="IPR015590">
    <property type="entry name" value="Aldehyde_DH_dom"/>
</dbReference>
<protein>
    <recommendedName>
        <fullName evidence="5">Aldehyde dehydrogenase</fullName>
    </recommendedName>
</protein>
<evidence type="ECO:0000256" key="4">
    <source>
        <dbReference type="ARBA" id="ARBA00049194"/>
    </source>
</evidence>
<dbReference type="PANTHER" id="PTHR43570:SF30">
    <property type="entry name" value="ALDEHYDE DEHYDROGENASE"/>
    <property type="match status" value="1"/>
</dbReference>
<keyword evidence="9" id="KW-1185">Reference proteome</keyword>
<dbReference type="InterPro" id="IPR016161">
    <property type="entry name" value="Ald_DH/histidinol_DH"/>
</dbReference>
<evidence type="ECO:0000313" key="9">
    <source>
        <dbReference type="Proteomes" id="UP000235145"/>
    </source>
</evidence>
<evidence type="ECO:0000313" key="8">
    <source>
        <dbReference type="EMBL" id="KAJ0220038.1"/>
    </source>
</evidence>
<dbReference type="FunFam" id="3.40.605.10:FF:000004">
    <property type="entry name" value="Aldehyde dehydrogenase"/>
    <property type="match status" value="1"/>
</dbReference>
<dbReference type="GO" id="GO:0006081">
    <property type="term" value="P:aldehyde metabolic process"/>
    <property type="evidence" value="ECO:0000318"/>
    <property type="project" value="GO_Central"/>
</dbReference>
<accession>A0A9R1WA61</accession>